<keyword evidence="1" id="KW-0489">Methyltransferase</keyword>
<reference evidence="1" key="1">
    <citation type="journal article" date="2020" name="Front. Microbiol.">
        <title>Gene regulatory networks of Penicillium echinulatum 2HH and Penicillium oxalicum 114-2 inferred by a computational biology approach.</title>
        <authorList>
            <person name="Lenz A.R."/>
            <person name="Galan-Vasquez E."/>
            <person name="Balbinot E."/>
            <person name="De Abreu F.P."/>
            <person name="De Oliveira N.S."/>
            <person name="Da Rosa L.O."/>
            <person name="De Avila E Silva S."/>
            <person name="Camassola M."/>
            <person name="Dillon A.J.P."/>
            <person name="Perez-Rueda E."/>
        </authorList>
    </citation>
    <scope>NUCLEOTIDE SEQUENCE</scope>
    <source>
        <strain evidence="1">S1M29</strain>
    </source>
</reference>
<dbReference type="Gene3D" id="3.40.50.150">
    <property type="entry name" value="Vaccinia Virus protein VP39"/>
    <property type="match status" value="1"/>
</dbReference>
<evidence type="ECO:0000313" key="1">
    <source>
        <dbReference type="EMBL" id="KAF7717390.1"/>
    </source>
</evidence>
<dbReference type="GO" id="GO:0032259">
    <property type="term" value="P:methylation"/>
    <property type="evidence" value="ECO:0007669"/>
    <property type="project" value="UniProtKB-KW"/>
</dbReference>
<keyword evidence="1" id="KW-0808">Transferase</keyword>
<organism evidence="1 2">
    <name type="scientific">Penicillium ucsense</name>
    <dbReference type="NCBI Taxonomy" id="2839758"/>
    <lineage>
        <taxon>Eukaryota</taxon>
        <taxon>Fungi</taxon>
        <taxon>Dikarya</taxon>
        <taxon>Ascomycota</taxon>
        <taxon>Pezizomycotina</taxon>
        <taxon>Eurotiomycetes</taxon>
        <taxon>Eurotiomycetidae</taxon>
        <taxon>Eurotiales</taxon>
        <taxon>Aspergillaceae</taxon>
        <taxon>Penicillium</taxon>
    </lineage>
</organism>
<dbReference type="PANTHER" id="PTHR43712:SF2">
    <property type="entry name" value="O-METHYLTRANSFERASE CICE"/>
    <property type="match status" value="1"/>
</dbReference>
<dbReference type="OrthoDB" id="2410195at2759"/>
<dbReference type="SUPFAM" id="SSF53335">
    <property type="entry name" value="S-adenosyl-L-methionine-dependent methyltransferases"/>
    <property type="match status" value="1"/>
</dbReference>
<dbReference type="PANTHER" id="PTHR43712">
    <property type="entry name" value="PUTATIVE (AFU_ORTHOLOGUE AFUA_4G14580)-RELATED"/>
    <property type="match status" value="1"/>
</dbReference>
<gene>
    <name evidence="1" type="ORF">PECM_004207</name>
</gene>
<evidence type="ECO:0000313" key="2">
    <source>
        <dbReference type="Proteomes" id="UP000631181"/>
    </source>
</evidence>
<comment type="caution">
    <text evidence="1">The sequence shown here is derived from an EMBL/GenBank/DDBJ whole genome shotgun (WGS) entry which is preliminary data.</text>
</comment>
<sequence length="311" mass="35054">MEGIFAKVKSPAQGVDVAAHKVILQSHLEPIMVQVGTDLKIFNILVESKGPLTTSQLFDHIPDAPDLLAVIQTLGPVLLALPEFWAETNHQDITSPVNTPLRKAWNTELPGCIWAETRPEAPRHFNRFMKAQNADMPTRIGSHQLVQKSQGLKPEQPLLVDAGAGTGLYFIALRNRLSEIRNRVILQDFEVVVAQAIEHEGLEVLSHDFWKPQPTNGSRFYCMRNVINDYPESGVHFPATQIDITILFALAAHEHTMNQWHGLVEKAGLEIKQVYPYNTRHESVLWSVYLPRPDSCEIIWTAPLLKFIPFV</sequence>
<accession>A0A8J8W5R1</accession>
<proteinExistence type="predicted"/>
<keyword evidence="2" id="KW-1185">Reference proteome</keyword>
<dbReference type="GO" id="GO:0008168">
    <property type="term" value="F:methyltransferase activity"/>
    <property type="evidence" value="ECO:0007669"/>
    <property type="project" value="UniProtKB-KW"/>
</dbReference>
<protein>
    <submittedName>
        <fullName evidence="1">SAM-dependent methyltransferase superfamily protein</fullName>
    </submittedName>
</protein>
<dbReference type="EMBL" id="WIWV01000027">
    <property type="protein sequence ID" value="KAF7717390.1"/>
    <property type="molecule type" value="Genomic_DNA"/>
</dbReference>
<dbReference type="AlphaFoldDB" id="A0A8J8W5R1"/>
<name>A0A8J8W5R1_9EURO</name>
<dbReference type="InterPro" id="IPR029063">
    <property type="entry name" value="SAM-dependent_MTases_sf"/>
</dbReference>
<dbReference type="Proteomes" id="UP000631181">
    <property type="component" value="Unassembled WGS sequence"/>
</dbReference>